<feature type="region of interest" description="Disordered" evidence="4">
    <location>
        <begin position="1"/>
        <end position="87"/>
    </location>
</feature>
<accession>A0A2S5B4Z2</accession>
<proteinExistence type="predicted"/>
<feature type="compositionally biased region" description="Polar residues" evidence="4">
    <location>
        <begin position="873"/>
        <end position="883"/>
    </location>
</feature>
<feature type="compositionally biased region" description="Basic and acidic residues" evidence="4">
    <location>
        <begin position="44"/>
        <end position="87"/>
    </location>
</feature>
<sequence>MTQLRRNPAQAANALKPEAIVLDSDSDQDDANGADTGETTPDSPKAEDDKDFVPRDEEADRQEADEAQAKPEKEPQATRPKTEQEAKKLLRQALLDVVQKTRVYTDAIEKARREAAAAQGLPEDDDEETDDTDGDTSTPGSKRGRRSKGGAGPKKKRKKEAVPMNFAQSKLISGGTLKDYQLDGQNWLIQRYLFAMHGAILADEMGTGKTLQTISLLAFIHENLHKAEKKSTDKPSIVILPKAVLYNWAAELDRFAPELPVLVYTGTKDERADIRRSRLGLRGLNNQPPKTRKDPMPIILVTYNIMMNDIAWLKELKYDAIICDEAHKAKGLHGRTLASLKQLQGDFRLLLTGTPLQNNLTELYALLSFILPHVFNDRELFESQFDFSEITTSDGSKLSEQQEVTLLVAQLQSILKPFLLRRCKKDVIKDLPLKKEYVLTAPLTARQKEMTEAAVNGELRDFLSGNTPSASSTRESTPGTRTRRRRGGDAAIIDLSLLKDDDDSTPRRRTRGARKSYVDALPDAADDDEFEEQLHERQQREALAEQQVALQKATAKASTATSLLHKKTKWNSAMTNLRQIANHPLQKYDDREQNADPETVVNLSGKMMLLDRLLPELFKRKHKVLVFSQFTTMLDLLDEYFELRGWDRYRIDGRGGQGANHDEIAEFNETPFSKKSINLFLLSTRAGGVGLNLVGADTVIIFDSDWNPQNDLQAMDRAHRIGQTKPVLVFRLASANTVEQTILASATKKRKLERVVLGNDTLAGDAQDILNKAKGRKTGGSAKRKDEAMRELAQQLLQAEGERITLADAGAEILSDEQLNTLLDRSDDAMKSTDSSDAKKGATFEVVETIEEETVQQNNILDDLLGDQGDRAASSTQTSDDES</sequence>
<dbReference type="InterPro" id="IPR014001">
    <property type="entry name" value="Helicase_ATP-bd"/>
</dbReference>
<dbReference type="InterPro" id="IPR049730">
    <property type="entry name" value="SNF2/RAD54-like_C"/>
</dbReference>
<organism evidence="7 8">
    <name type="scientific">Rhodotorula taiwanensis</name>
    <dbReference type="NCBI Taxonomy" id="741276"/>
    <lineage>
        <taxon>Eukaryota</taxon>
        <taxon>Fungi</taxon>
        <taxon>Dikarya</taxon>
        <taxon>Basidiomycota</taxon>
        <taxon>Pucciniomycotina</taxon>
        <taxon>Microbotryomycetes</taxon>
        <taxon>Sporidiobolales</taxon>
        <taxon>Sporidiobolaceae</taxon>
        <taxon>Rhodotorula</taxon>
    </lineage>
</organism>
<feature type="domain" description="Helicase ATP-binding" evidence="5">
    <location>
        <begin position="190"/>
        <end position="373"/>
    </location>
</feature>
<feature type="compositionally biased region" description="Acidic residues" evidence="4">
    <location>
        <begin position="122"/>
        <end position="134"/>
    </location>
</feature>
<keyword evidence="1" id="KW-0547">Nucleotide-binding</keyword>
<dbReference type="PROSITE" id="PS51192">
    <property type="entry name" value="HELICASE_ATP_BIND_1"/>
    <property type="match status" value="1"/>
</dbReference>
<name>A0A2S5B4Z2_9BASI</name>
<dbReference type="InterPro" id="IPR038718">
    <property type="entry name" value="SNF2-like_sf"/>
</dbReference>
<evidence type="ECO:0000256" key="4">
    <source>
        <dbReference type="SAM" id="MobiDB-lite"/>
    </source>
</evidence>
<dbReference type="Gene3D" id="3.40.50.10810">
    <property type="entry name" value="Tandem AAA-ATPase domain"/>
    <property type="match status" value="1"/>
</dbReference>
<feature type="domain" description="Helicase C-terminal" evidence="6">
    <location>
        <begin position="609"/>
        <end position="763"/>
    </location>
</feature>
<dbReference type="PROSITE" id="PS51194">
    <property type="entry name" value="HELICASE_CTER"/>
    <property type="match status" value="1"/>
</dbReference>
<feature type="region of interest" description="Disordered" evidence="4">
    <location>
        <begin position="459"/>
        <end position="536"/>
    </location>
</feature>
<dbReference type="SUPFAM" id="SSF52540">
    <property type="entry name" value="P-loop containing nucleoside triphosphate hydrolases"/>
    <property type="match status" value="2"/>
</dbReference>
<evidence type="ECO:0000256" key="2">
    <source>
        <dbReference type="ARBA" id="ARBA00022801"/>
    </source>
</evidence>
<dbReference type="InterPro" id="IPR001650">
    <property type="entry name" value="Helicase_C-like"/>
</dbReference>
<evidence type="ECO:0000313" key="8">
    <source>
        <dbReference type="Proteomes" id="UP000237144"/>
    </source>
</evidence>
<dbReference type="InterPro" id="IPR000330">
    <property type="entry name" value="SNF2_N"/>
</dbReference>
<dbReference type="EMBL" id="PJQD01000072">
    <property type="protein sequence ID" value="POY71852.1"/>
    <property type="molecule type" value="Genomic_DNA"/>
</dbReference>
<feature type="compositionally biased region" description="Basic residues" evidence="4">
    <location>
        <begin position="142"/>
        <end position="159"/>
    </location>
</feature>
<dbReference type="Pfam" id="PF00176">
    <property type="entry name" value="SNF2-rel_dom"/>
    <property type="match status" value="1"/>
</dbReference>
<dbReference type="STRING" id="741276.A0A2S5B4Z2"/>
<evidence type="ECO:0000259" key="5">
    <source>
        <dbReference type="PROSITE" id="PS51192"/>
    </source>
</evidence>
<evidence type="ECO:0000259" key="6">
    <source>
        <dbReference type="PROSITE" id="PS51194"/>
    </source>
</evidence>
<feature type="region of interest" description="Disordered" evidence="4">
    <location>
        <begin position="114"/>
        <end position="162"/>
    </location>
</feature>
<keyword evidence="3" id="KW-0067">ATP-binding</keyword>
<evidence type="ECO:0000256" key="1">
    <source>
        <dbReference type="ARBA" id="ARBA00022741"/>
    </source>
</evidence>
<dbReference type="SMART" id="SM00487">
    <property type="entry name" value="DEXDc"/>
    <property type="match status" value="1"/>
</dbReference>
<keyword evidence="2" id="KW-0378">Hydrolase</keyword>
<evidence type="ECO:0000256" key="3">
    <source>
        <dbReference type="ARBA" id="ARBA00022840"/>
    </source>
</evidence>
<dbReference type="OrthoDB" id="5857104at2759"/>
<feature type="compositionally biased region" description="Low complexity" evidence="4">
    <location>
        <begin position="471"/>
        <end position="480"/>
    </location>
</feature>
<dbReference type="CDD" id="cd18793">
    <property type="entry name" value="SF2_C_SNF"/>
    <property type="match status" value="1"/>
</dbReference>
<comment type="caution">
    <text evidence="7">The sequence shown here is derived from an EMBL/GenBank/DDBJ whole genome shotgun (WGS) entry which is preliminary data.</text>
</comment>
<gene>
    <name evidence="7" type="ORF">BMF94_5213</name>
</gene>
<dbReference type="Pfam" id="PF00271">
    <property type="entry name" value="Helicase_C"/>
    <property type="match status" value="1"/>
</dbReference>
<keyword evidence="8" id="KW-1185">Reference proteome</keyword>
<evidence type="ECO:0000313" key="7">
    <source>
        <dbReference type="EMBL" id="POY71852.1"/>
    </source>
</evidence>
<reference evidence="7 8" key="1">
    <citation type="journal article" date="2018" name="Front. Microbiol.">
        <title>Prospects for Fungal Bioremediation of Acidic Radioactive Waste Sites: Characterization and Genome Sequence of Rhodotorula taiwanensis MD1149.</title>
        <authorList>
            <person name="Tkavc R."/>
            <person name="Matrosova V.Y."/>
            <person name="Grichenko O.E."/>
            <person name="Gostincar C."/>
            <person name="Volpe R.P."/>
            <person name="Klimenkova P."/>
            <person name="Gaidamakova E.K."/>
            <person name="Zhou C.E."/>
            <person name="Stewart B.J."/>
            <person name="Lyman M.G."/>
            <person name="Malfatti S.A."/>
            <person name="Rubinfeld B."/>
            <person name="Courtot M."/>
            <person name="Singh J."/>
            <person name="Dalgard C.L."/>
            <person name="Hamilton T."/>
            <person name="Frey K.G."/>
            <person name="Gunde-Cimerman N."/>
            <person name="Dugan L."/>
            <person name="Daly M.J."/>
        </authorList>
    </citation>
    <scope>NUCLEOTIDE SEQUENCE [LARGE SCALE GENOMIC DNA]</scope>
    <source>
        <strain evidence="7 8">MD1149</strain>
    </source>
</reference>
<dbReference type="SMART" id="SM00490">
    <property type="entry name" value="HELICc"/>
    <property type="match status" value="1"/>
</dbReference>
<dbReference type="GO" id="GO:0005524">
    <property type="term" value="F:ATP binding"/>
    <property type="evidence" value="ECO:0007669"/>
    <property type="project" value="InterPro"/>
</dbReference>
<dbReference type="Gene3D" id="3.40.50.300">
    <property type="entry name" value="P-loop containing nucleotide triphosphate hydrolases"/>
    <property type="match status" value="1"/>
</dbReference>
<dbReference type="InterPro" id="IPR027417">
    <property type="entry name" value="P-loop_NTPase"/>
</dbReference>
<dbReference type="PANTHER" id="PTHR10799">
    <property type="entry name" value="SNF2/RAD54 HELICASE FAMILY"/>
    <property type="match status" value="1"/>
</dbReference>
<dbReference type="AlphaFoldDB" id="A0A2S5B4Z2"/>
<feature type="region of interest" description="Disordered" evidence="4">
    <location>
        <begin position="863"/>
        <end position="883"/>
    </location>
</feature>
<protein>
    <submittedName>
        <fullName evidence="7">Uncharacterized protein</fullName>
    </submittedName>
</protein>
<dbReference type="GO" id="GO:0016787">
    <property type="term" value="F:hydrolase activity"/>
    <property type="evidence" value="ECO:0007669"/>
    <property type="project" value="UniProtKB-KW"/>
</dbReference>
<dbReference type="Proteomes" id="UP000237144">
    <property type="component" value="Unassembled WGS sequence"/>
</dbReference>